<dbReference type="InterPro" id="IPR001623">
    <property type="entry name" value="DnaJ_domain"/>
</dbReference>
<keyword evidence="3" id="KW-1185">Reference proteome</keyword>
<name>A0A7J7M2X0_9MAGN</name>
<comment type="caution">
    <text evidence="2">The sequence shown here is derived from an EMBL/GenBank/DDBJ whole genome shotgun (WGS) entry which is preliminary data.</text>
</comment>
<dbReference type="PROSITE" id="PS50076">
    <property type="entry name" value="DNAJ_2"/>
    <property type="match status" value="1"/>
</dbReference>
<evidence type="ECO:0000313" key="2">
    <source>
        <dbReference type="EMBL" id="KAF6149197.1"/>
    </source>
</evidence>
<dbReference type="Gene3D" id="1.10.287.110">
    <property type="entry name" value="DnaJ domain"/>
    <property type="match status" value="1"/>
</dbReference>
<dbReference type="Proteomes" id="UP000541444">
    <property type="component" value="Unassembled WGS sequence"/>
</dbReference>
<dbReference type="SUPFAM" id="SSF46565">
    <property type="entry name" value="Chaperone J-domain"/>
    <property type="match status" value="1"/>
</dbReference>
<dbReference type="GO" id="GO:0009507">
    <property type="term" value="C:chloroplast"/>
    <property type="evidence" value="ECO:0007669"/>
    <property type="project" value="TreeGrafter"/>
</dbReference>
<evidence type="ECO:0000313" key="3">
    <source>
        <dbReference type="Proteomes" id="UP000541444"/>
    </source>
</evidence>
<dbReference type="PRINTS" id="PR00625">
    <property type="entry name" value="JDOMAIN"/>
</dbReference>
<accession>A0A7J7M2X0</accession>
<feature type="domain" description="J" evidence="1">
    <location>
        <begin position="1"/>
        <end position="82"/>
    </location>
</feature>
<dbReference type="PANTHER" id="PTHR45090">
    <property type="entry name" value="CHAPERONE PROTEIN DNAJ 20 CHLOROPLASTIC"/>
    <property type="match status" value="1"/>
</dbReference>
<dbReference type="AlphaFoldDB" id="A0A7J7M2X0"/>
<sequence length="93" mass="11206">MRRFHNIQRAYETFFDPDSRKMYGYKLQCGIAVWYYSVALQYHPDVCPLSAKEESMRRFHDIQRPYETLSDPDSRKMHDYELQCGISSRCKGR</sequence>
<reference evidence="2 3" key="1">
    <citation type="journal article" date="2020" name="IScience">
        <title>Genome Sequencing of the Endangered Kingdonia uniflora (Circaeasteraceae, Ranunculales) Reveals Potential Mechanisms of Evolutionary Specialization.</title>
        <authorList>
            <person name="Sun Y."/>
            <person name="Deng T."/>
            <person name="Zhang A."/>
            <person name="Moore M.J."/>
            <person name="Landis J.B."/>
            <person name="Lin N."/>
            <person name="Zhang H."/>
            <person name="Zhang X."/>
            <person name="Huang J."/>
            <person name="Zhang X."/>
            <person name="Sun H."/>
            <person name="Wang H."/>
        </authorList>
    </citation>
    <scope>NUCLEOTIDE SEQUENCE [LARGE SCALE GENOMIC DNA]</scope>
    <source>
        <strain evidence="2">TB1705</strain>
        <tissue evidence="2">Leaf</tissue>
    </source>
</reference>
<proteinExistence type="predicted"/>
<dbReference type="InterPro" id="IPR053232">
    <property type="entry name" value="DnaJ_C/III_chloroplastic"/>
</dbReference>
<evidence type="ECO:0000259" key="1">
    <source>
        <dbReference type="PROSITE" id="PS50076"/>
    </source>
</evidence>
<dbReference type="Pfam" id="PF00226">
    <property type="entry name" value="DnaJ"/>
    <property type="match status" value="1"/>
</dbReference>
<dbReference type="EMBL" id="JACGCM010001798">
    <property type="protein sequence ID" value="KAF6149197.1"/>
    <property type="molecule type" value="Genomic_DNA"/>
</dbReference>
<dbReference type="InterPro" id="IPR036869">
    <property type="entry name" value="J_dom_sf"/>
</dbReference>
<dbReference type="PANTHER" id="PTHR45090:SF3">
    <property type="entry name" value="OS09G0368800 PROTEIN"/>
    <property type="match status" value="1"/>
</dbReference>
<dbReference type="OrthoDB" id="10250354at2759"/>
<gene>
    <name evidence="2" type="ORF">GIB67_026053</name>
</gene>
<protein>
    <recommendedName>
        <fullName evidence="1">J domain-containing protein</fullName>
    </recommendedName>
</protein>
<dbReference type="CDD" id="cd06257">
    <property type="entry name" value="DnaJ"/>
    <property type="match status" value="1"/>
</dbReference>
<organism evidence="2 3">
    <name type="scientific">Kingdonia uniflora</name>
    <dbReference type="NCBI Taxonomy" id="39325"/>
    <lineage>
        <taxon>Eukaryota</taxon>
        <taxon>Viridiplantae</taxon>
        <taxon>Streptophyta</taxon>
        <taxon>Embryophyta</taxon>
        <taxon>Tracheophyta</taxon>
        <taxon>Spermatophyta</taxon>
        <taxon>Magnoliopsida</taxon>
        <taxon>Ranunculales</taxon>
        <taxon>Circaeasteraceae</taxon>
        <taxon>Kingdonia</taxon>
    </lineage>
</organism>